<dbReference type="Proteomes" id="UP000324091">
    <property type="component" value="Chromosome 5"/>
</dbReference>
<keyword evidence="3" id="KW-1185">Reference proteome</keyword>
<feature type="compositionally biased region" description="Low complexity" evidence="1">
    <location>
        <begin position="220"/>
        <end position="242"/>
    </location>
</feature>
<feature type="compositionally biased region" description="Polar residues" evidence="1">
    <location>
        <begin position="150"/>
        <end position="170"/>
    </location>
</feature>
<feature type="compositionally biased region" description="Basic residues" evidence="1">
    <location>
        <begin position="1004"/>
        <end position="1017"/>
    </location>
</feature>
<feature type="region of interest" description="Disordered" evidence="1">
    <location>
        <begin position="136"/>
        <end position="282"/>
    </location>
</feature>
<feature type="region of interest" description="Disordered" evidence="1">
    <location>
        <begin position="34"/>
        <end position="59"/>
    </location>
</feature>
<dbReference type="AlphaFoldDB" id="A0A5C6MXW3"/>
<dbReference type="EMBL" id="RHFK02000018">
    <property type="protein sequence ID" value="TWW60184.1"/>
    <property type="molecule type" value="Genomic_DNA"/>
</dbReference>
<proteinExistence type="predicted"/>
<name>A0A5C6MXW3_9TELE</name>
<feature type="compositionally biased region" description="Polar residues" evidence="1">
    <location>
        <begin position="267"/>
        <end position="280"/>
    </location>
</feature>
<organism evidence="2 3">
    <name type="scientific">Takifugu flavidus</name>
    <name type="common">sansaifugu</name>
    <dbReference type="NCBI Taxonomy" id="433684"/>
    <lineage>
        <taxon>Eukaryota</taxon>
        <taxon>Metazoa</taxon>
        <taxon>Chordata</taxon>
        <taxon>Craniata</taxon>
        <taxon>Vertebrata</taxon>
        <taxon>Euteleostomi</taxon>
        <taxon>Actinopterygii</taxon>
        <taxon>Neopterygii</taxon>
        <taxon>Teleostei</taxon>
        <taxon>Neoteleostei</taxon>
        <taxon>Acanthomorphata</taxon>
        <taxon>Eupercaria</taxon>
        <taxon>Tetraodontiformes</taxon>
        <taxon>Tetradontoidea</taxon>
        <taxon>Tetraodontidae</taxon>
        <taxon>Takifugu</taxon>
    </lineage>
</organism>
<reference evidence="2 3" key="1">
    <citation type="submission" date="2019-04" db="EMBL/GenBank/DDBJ databases">
        <title>Chromosome genome assembly for Takifugu flavidus.</title>
        <authorList>
            <person name="Xiao S."/>
        </authorList>
    </citation>
    <scope>NUCLEOTIDE SEQUENCE [LARGE SCALE GENOMIC DNA]</scope>
    <source>
        <strain evidence="2">HTHZ2018</strain>
        <tissue evidence="2">Muscle</tissue>
    </source>
</reference>
<feature type="region of interest" description="Disordered" evidence="1">
    <location>
        <begin position="86"/>
        <end position="107"/>
    </location>
</feature>
<gene>
    <name evidence="2" type="ORF">D4764_05G0002740</name>
</gene>
<evidence type="ECO:0000256" key="1">
    <source>
        <dbReference type="SAM" id="MobiDB-lite"/>
    </source>
</evidence>
<sequence>MDQSERLVRSNSRIDFQRTVRFPASQHEITCPENVLSGPADTQPELHGAPRSSLIPQSPGRTDQFAILWTSACKYQPASIWGSEYGVRSPSRKRPQTLFNHSGVPGSDVRRSDLLLQRAQLLQRLEELDKCLQSADDGGGVVPSADTYDQCGSSIDTSSQASRNNGTEQPSPGKKKRLYTEQLTEAESEIMGNSSVESGDSDPVYSPGGETDSSEDSAESEGGSSVESRPSSPSTSTTKKSSFPVRKKPKLEISQVGIRPPLRPTNLRKSSNTPVSCTNSKGRRGNEKLNYCLFCSKPQTKVSRHLARIHSDKKEVAAALHHPQNDPERRRIFNRLINEGNFAHNKVVLKTGKGQIAVKKRPKHPRKAGEFLNCLYCKALFLRKSLFKHMKTCPDRKKKETHFGRQILASRCVLEASEDLGITEEFKNILANMIYDRVTQTVLDDELLLQYGELTMEQNRENPKMQHYVRQNLRQIARLLIEAQKTTPIKKLVDVFDPSNFPHVLSAVNILAGYNAENNSYRVASLPVKVGGQLQNICTIVEANAVNSGDDTLAEHAQNFVSEYQKHWNKLVYKLHLLAEKNLRDAPSVENYAVLVKLILTRTLCLNRRTAAEIMSLSLKDFAARKRSDAVGDMDPSVSDLERIMCGSLIRIDVQGRCGVLPVFLKPSLISAMEVFIEVRKVCGIPSENPFLFARPTALTPYNAALCVKQTAAECGAEKPGFLTIRKLRRHYTTMMQLISLDEKEAEQILGSSNLVRTLREDSGAYLDDLHMRLEARLRFERRRASLHPGKHFKLAEFYEEHVAAAKSGAFKTKTVFRHLHVNKWDETEVQAIERHMMDFIKQQKVPQKNDCVKCLEAENEALRDRSWKGVKNYVRNRITTLQNAKKASKTAKKRCVNEDGNESDGVSSDKNQSQHQDGSEGARNTHKHKWGEAEVRAVEKHLMRFIKEQIIPQKIDCVQCLDAEPGALRSRSWKGVKDYIRNRITALQSGRKRRDPAASTPSKTKKQRAAPNRRKGGVKEAVPQSNAQIVQQGRSLQHYNTQISSQGIYRGFHSTSMSAILESQKVLKVSSVFQSGGKNKWGEEEVQAVERQMMSFIEGHKIPQKNDCVRCLDTEAEALRNRSWKGLKDYVRNRITAHLRQGGTSQTTVSHSDWIRGEEPQPYQHYWTN</sequence>
<comment type="caution">
    <text evidence="2">The sequence shown here is derived from an EMBL/GenBank/DDBJ whole genome shotgun (WGS) entry which is preliminary data.</text>
</comment>
<feature type="region of interest" description="Disordered" evidence="1">
    <location>
        <begin position="986"/>
        <end position="1025"/>
    </location>
</feature>
<dbReference type="PANTHER" id="PTHR33480:SF5">
    <property type="entry name" value="SI:DKEY-51D8.9"/>
    <property type="match status" value="1"/>
</dbReference>
<accession>A0A5C6MXW3</accession>
<feature type="compositionally biased region" description="Polar residues" evidence="1">
    <location>
        <begin position="905"/>
        <end position="917"/>
    </location>
</feature>
<feature type="compositionally biased region" description="Polar residues" evidence="1">
    <location>
        <begin position="181"/>
        <end position="198"/>
    </location>
</feature>
<protein>
    <submittedName>
        <fullName evidence="2">Uncharacterized protein</fullName>
    </submittedName>
</protein>
<feature type="region of interest" description="Disordered" evidence="1">
    <location>
        <begin position="884"/>
        <end position="931"/>
    </location>
</feature>
<evidence type="ECO:0000313" key="2">
    <source>
        <dbReference type="EMBL" id="TWW60184.1"/>
    </source>
</evidence>
<dbReference type="PANTHER" id="PTHR33480">
    <property type="entry name" value="SET DOMAIN-CONTAINING PROTEIN-RELATED"/>
    <property type="match status" value="1"/>
</dbReference>
<evidence type="ECO:0000313" key="3">
    <source>
        <dbReference type="Proteomes" id="UP000324091"/>
    </source>
</evidence>